<keyword evidence="1" id="KW-0812">Transmembrane</keyword>
<dbReference type="GeneID" id="20249573"/>
<evidence type="ECO:0000313" key="2">
    <source>
        <dbReference type="EMBL" id="ESO88488.1"/>
    </source>
</evidence>
<dbReference type="Proteomes" id="UP000030746">
    <property type="component" value="Unassembled WGS sequence"/>
</dbReference>
<organism evidence="2 3">
    <name type="scientific">Lottia gigantea</name>
    <name type="common">Giant owl limpet</name>
    <dbReference type="NCBI Taxonomy" id="225164"/>
    <lineage>
        <taxon>Eukaryota</taxon>
        <taxon>Metazoa</taxon>
        <taxon>Spiralia</taxon>
        <taxon>Lophotrochozoa</taxon>
        <taxon>Mollusca</taxon>
        <taxon>Gastropoda</taxon>
        <taxon>Patellogastropoda</taxon>
        <taxon>Lottioidea</taxon>
        <taxon>Lottiidae</taxon>
        <taxon>Lottia</taxon>
    </lineage>
</organism>
<dbReference type="OrthoDB" id="6267493at2759"/>
<dbReference type="RefSeq" id="XP_009060894.1">
    <property type="nucleotide sequence ID" value="XM_009062646.1"/>
</dbReference>
<keyword evidence="1" id="KW-1133">Transmembrane helix</keyword>
<proteinExistence type="predicted"/>
<feature type="transmembrane region" description="Helical" evidence="1">
    <location>
        <begin position="109"/>
        <end position="127"/>
    </location>
</feature>
<dbReference type="OMA" id="MHRFLCW"/>
<dbReference type="AlphaFoldDB" id="V3ZBT2"/>
<dbReference type="CTD" id="20249573"/>
<feature type="transmembrane region" description="Helical" evidence="1">
    <location>
        <begin position="70"/>
        <end position="89"/>
    </location>
</feature>
<feature type="transmembrane region" description="Helical" evidence="1">
    <location>
        <begin position="139"/>
        <end position="158"/>
    </location>
</feature>
<protein>
    <submittedName>
        <fullName evidence="2">Uncharacterized protein</fullName>
    </submittedName>
</protein>
<evidence type="ECO:0000256" key="1">
    <source>
        <dbReference type="SAM" id="Phobius"/>
    </source>
</evidence>
<name>V3ZBT2_LOTGI</name>
<dbReference type="KEGG" id="lgi:LOTGIDRAFT_234536"/>
<feature type="transmembrane region" description="Helical" evidence="1">
    <location>
        <begin position="12"/>
        <end position="34"/>
    </location>
</feature>
<keyword evidence="1" id="KW-0472">Membrane</keyword>
<dbReference type="EMBL" id="KB202685">
    <property type="protein sequence ID" value="ESO88488.1"/>
    <property type="molecule type" value="Genomic_DNA"/>
</dbReference>
<accession>V3ZBT2</accession>
<reference evidence="2 3" key="1">
    <citation type="journal article" date="2013" name="Nature">
        <title>Insights into bilaterian evolution from three spiralian genomes.</title>
        <authorList>
            <person name="Simakov O."/>
            <person name="Marletaz F."/>
            <person name="Cho S.J."/>
            <person name="Edsinger-Gonzales E."/>
            <person name="Havlak P."/>
            <person name="Hellsten U."/>
            <person name="Kuo D.H."/>
            <person name="Larsson T."/>
            <person name="Lv J."/>
            <person name="Arendt D."/>
            <person name="Savage R."/>
            <person name="Osoegawa K."/>
            <person name="de Jong P."/>
            <person name="Grimwood J."/>
            <person name="Chapman J.A."/>
            <person name="Shapiro H."/>
            <person name="Aerts A."/>
            <person name="Otillar R.P."/>
            <person name="Terry A.Y."/>
            <person name="Boore J.L."/>
            <person name="Grigoriev I.V."/>
            <person name="Lindberg D.R."/>
            <person name="Seaver E.C."/>
            <person name="Weisblat D.A."/>
            <person name="Putnam N.H."/>
            <person name="Rokhsar D.S."/>
        </authorList>
    </citation>
    <scope>NUCLEOTIDE SEQUENCE [LARGE SCALE GENOMIC DNA]</scope>
</reference>
<sequence length="185" mass="22153">MAVFKQKVLCWTLASATFAGLIYIMITVVFAVVLRTVDLIAIGSPDIEISRGFHTQWRSHQAEAFLASDIIVFIGHMITLIFTFILLIYVSREHFVMYMDTLKYYRRWLMVYTFFEFCFSVFEFSFYGNNTFRLEFLVFIWLYWLFRVAVNILFILVIQSREEEMKDEMAMELRFSEKKYSHSYA</sequence>
<gene>
    <name evidence="2" type="ORF">LOTGIDRAFT_234536</name>
</gene>
<keyword evidence="3" id="KW-1185">Reference proteome</keyword>
<evidence type="ECO:0000313" key="3">
    <source>
        <dbReference type="Proteomes" id="UP000030746"/>
    </source>
</evidence>
<dbReference type="HOGENOM" id="CLU_112173_0_0_1"/>